<organism evidence="1 2">
    <name type="scientific">Nocardiopsis metallicus</name>
    <dbReference type="NCBI Taxonomy" id="179819"/>
    <lineage>
        <taxon>Bacteria</taxon>
        <taxon>Bacillati</taxon>
        <taxon>Actinomycetota</taxon>
        <taxon>Actinomycetes</taxon>
        <taxon>Streptosporangiales</taxon>
        <taxon>Nocardiopsidaceae</taxon>
        <taxon>Nocardiopsis</taxon>
    </lineage>
</organism>
<gene>
    <name evidence="1" type="ORF">HNR07_001027</name>
</gene>
<protein>
    <submittedName>
        <fullName evidence="1">Uncharacterized protein</fullName>
    </submittedName>
</protein>
<dbReference type="AlphaFoldDB" id="A0A840VZG2"/>
<accession>A0A840VZG2</accession>
<evidence type="ECO:0000313" key="2">
    <source>
        <dbReference type="Proteomes" id="UP000579647"/>
    </source>
</evidence>
<dbReference type="RefSeq" id="WP_184362522.1">
    <property type="nucleotide sequence ID" value="NZ_BAAAKM010000027.1"/>
</dbReference>
<proteinExistence type="predicted"/>
<evidence type="ECO:0000313" key="1">
    <source>
        <dbReference type="EMBL" id="MBB5489890.1"/>
    </source>
</evidence>
<dbReference type="Proteomes" id="UP000579647">
    <property type="component" value="Unassembled WGS sequence"/>
</dbReference>
<dbReference type="EMBL" id="JACHDO010000001">
    <property type="protein sequence ID" value="MBB5489890.1"/>
    <property type="molecule type" value="Genomic_DNA"/>
</dbReference>
<comment type="caution">
    <text evidence="1">The sequence shown here is derived from an EMBL/GenBank/DDBJ whole genome shotgun (WGS) entry which is preliminary data.</text>
</comment>
<name>A0A840VZG2_9ACTN</name>
<reference evidence="1 2" key="1">
    <citation type="submission" date="2020-08" db="EMBL/GenBank/DDBJ databases">
        <title>Sequencing the genomes of 1000 actinobacteria strains.</title>
        <authorList>
            <person name="Klenk H.-P."/>
        </authorList>
    </citation>
    <scope>NUCLEOTIDE SEQUENCE [LARGE SCALE GENOMIC DNA]</scope>
    <source>
        <strain evidence="1 2">DSM 44598</strain>
    </source>
</reference>
<sequence>MSIVDSISDGDMTEFHKEVLDAGWCAEANGAWVLQRFREDYSGIVSKFSDVTGYEAAVNGRSIPDFDIEEGEFLAESLFRRAYSFARRALLDLGEIPGSPPAVAYVSISPALYDESIITGHVTFCAAREEERPYIEEVSGFTLSGILLLSSSDFHTD</sequence>
<keyword evidence="2" id="KW-1185">Reference proteome</keyword>